<dbReference type="Proteomes" id="UP000053354">
    <property type="component" value="Chromosome"/>
</dbReference>
<sequence length="84" mass="8789">MADWRGKITSVSKTKGTTAPESAKRAGLGCLGVIIAVVSILTLLITIGLFKSGFVLMGIFATAFLLICIATTALLLVPNKRNPL</sequence>
<reference evidence="3" key="1">
    <citation type="submission" date="2016-10" db="EMBL/GenBank/DDBJ databases">
        <authorList>
            <person name="See-Too W.S."/>
        </authorList>
    </citation>
    <scope>NUCLEOTIDE SEQUENCE</scope>
    <source>
        <strain evidence="3">L10.15</strain>
    </source>
</reference>
<keyword evidence="2" id="KW-1133">Transmembrane helix</keyword>
<keyword evidence="2" id="KW-0472">Membrane</keyword>
<name>A0A1B1S2K4_9BACL</name>
<gene>
    <name evidence="3" type="ORF">I858_010495</name>
</gene>
<organism evidence="3 4">
    <name type="scientific">Planococcus versutus</name>
    <dbReference type="NCBI Taxonomy" id="1302659"/>
    <lineage>
        <taxon>Bacteria</taxon>
        <taxon>Bacillati</taxon>
        <taxon>Bacillota</taxon>
        <taxon>Bacilli</taxon>
        <taxon>Bacillales</taxon>
        <taxon>Caryophanaceae</taxon>
        <taxon>Planococcus</taxon>
    </lineage>
</organism>
<feature type="transmembrane region" description="Helical" evidence="2">
    <location>
        <begin position="56"/>
        <end position="77"/>
    </location>
</feature>
<dbReference type="EMBL" id="CP016540">
    <property type="protein sequence ID" value="ANU27418.1"/>
    <property type="molecule type" value="Genomic_DNA"/>
</dbReference>
<keyword evidence="2" id="KW-0812">Transmembrane</keyword>
<protein>
    <submittedName>
        <fullName evidence="3">Uncharacterized protein</fullName>
    </submittedName>
</protein>
<evidence type="ECO:0000256" key="1">
    <source>
        <dbReference type="SAM" id="MobiDB-lite"/>
    </source>
</evidence>
<proteinExistence type="predicted"/>
<dbReference type="KEGG" id="pll:I858_010495"/>
<evidence type="ECO:0000313" key="4">
    <source>
        <dbReference type="Proteomes" id="UP000053354"/>
    </source>
</evidence>
<evidence type="ECO:0000313" key="3">
    <source>
        <dbReference type="EMBL" id="ANU27418.1"/>
    </source>
</evidence>
<dbReference type="OrthoDB" id="2428238at2"/>
<feature type="region of interest" description="Disordered" evidence="1">
    <location>
        <begin position="1"/>
        <end position="22"/>
    </location>
</feature>
<dbReference type="AlphaFoldDB" id="A0A1B1S2K4"/>
<accession>A0A1B1S2K4</accession>
<dbReference type="RefSeq" id="WP_049692975.1">
    <property type="nucleotide sequence ID" value="NZ_CP016540.2"/>
</dbReference>
<keyword evidence="4" id="KW-1185">Reference proteome</keyword>
<evidence type="ECO:0000256" key="2">
    <source>
        <dbReference type="SAM" id="Phobius"/>
    </source>
</evidence>
<feature type="transmembrane region" description="Helical" evidence="2">
    <location>
        <begin position="28"/>
        <end position="50"/>
    </location>
</feature>
<dbReference type="STRING" id="1302659.I858_010495"/>
<feature type="compositionally biased region" description="Polar residues" evidence="1">
    <location>
        <begin position="9"/>
        <end position="20"/>
    </location>
</feature>